<evidence type="ECO:0000313" key="2">
    <source>
        <dbReference type="Proteomes" id="UP001164250"/>
    </source>
</evidence>
<evidence type="ECO:0000313" key="1">
    <source>
        <dbReference type="EMBL" id="KAJ0105153.1"/>
    </source>
</evidence>
<protein>
    <submittedName>
        <fullName evidence="1">Uncharacterized protein</fullName>
    </submittedName>
</protein>
<sequence length="142" mass="16462">MSTSNQASKKGKRPVNVNPRHSVCFHETDLEKRNEDIQRLIDFVVYSESEEEDQRPGYVITESSQSNMKNNTLEQKIDYLIEIIKSKQSKLTSLDNSCTCQFKYQSLYFSSQKEIEILTQENHKLALKLENLLGKLEVVCLL</sequence>
<name>A0ACC1BZG2_9ROSI</name>
<accession>A0ACC1BZG2</accession>
<dbReference type="EMBL" id="CM047898">
    <property type="protein sequence ID" value="KAJ0105153.1"/>
    <property type="molecule type" value="Genomic_DNA"/>
</dbReference>
<keyword evidence="2" id="KW-1185">Reference proteome</keyword>
<gene>
    <name evidence="1" type="ORF">Patl1_18273</name>
</gene>
<reference evidence="2" key="1">
    <citation type="journal article" date="2023" name="G3 (Bethesda)">
        <title>Genome assembly and association tests identify interacting loci associated with vigor, precocity, and sex in interspecific pistachio rootstocks.</title>
        <authorList>
            <person name="Palmer W."/>
            <person name="Jacygrad E."/>
            <person name="Sagayaradj S."/>
            <person name="Cavanaugh K."/>
            <person name="Han R."/>
            <person name="Bertier L."/>
            <person name="Beede B."/>
            <person name="Kafkas S."/>
            <person name="Golino D."/>
            <person name="Preece J."/>
            <person name="Michelmore R."/>
        </authorList>
    </citation>
    <scope>NUCLEOTIDE SEQUENCE [LARGE SCALE GENOMIC DNA]</scope>
</reference>
<proteinExistence type="predicted"/>
<dbReference type="Proteomes" id="UP001164250">
    <property type="component" value="Chromosome 2"/>
</dbReference>
<comment type="caution">
    <text evidence="1">The sequence shown here is derived from an EMBL/GenBank/DDBJ whole genome shotgun (WGS) entry which is preliminary data.</text>
</comment>
<organism evidence="1 2">
    <name type="scientific">Pistacia atlantica</name>
    <dbReference type="NCBI Taxonomy" id="434234"/>
    <lineage>
        <taxon>Eukaryota</taxon>
        <taxon>Viridiplantae</taxon>
        <taxon>Streptophyta</taxon>
        <taxon>Embryophyta</taxon>
        <taxon>Tracheophyta</taxon>
        <taxon>Spermatophyta</taxon>
        <taxon>Magnoliopsida</taxon>
        <taxon>eudicotyledons</taxon>
        <taxon>Gunneridae</taxon>
        <taxon>Pentapetalae</taxon>
        <taxon>rosids</taxon>
        <taxon>malvids</taxon>
        <taxon>Sapindales</taxon>
        <taxon>Anacardiaceae</taxon>
        <taxon>Pistacia</taxon>
    </lineage>
</organism>